<dbReference type="GO" id="GO:0007059">
    <property type="term" value="P:chromosome segregation"/>
    <property type="evidence" value="ECO:0007669"/>
    <property type="project" value="TreeGrafter"/>
</dbReference>
<dbReference type="Pfam" id="PF02195">
    <property type="entry name" value="ParB_N"/>
    <property type="match status" value="1"/>
</dbReference>
<organism evidence="2 3">
    <name type="scientific">Lactobacillus phage phiLdb</name>
    <dbReference type="NCBI Taxonomy" id="1399942"/>
    <lineage>
        <taxon>Viruses</taxon>
        <taxon>Duplodnaviria</taxon>
        <taxon>Heunggongvirae</taxon>
        <taxon>Uroviricota</taxon>
        <taxon>Caudoviricetes</taxon>
        <taxon>Cequinquevirus</taxon>
        <taxon>Cequinquevirus Ldb</taxon>
    </lineage>
</organism>
<name>U3PCR3_9CAUD</name>
<evidence type="ECO:0000313" key="3">
    <source>
        <dbReference type="Proteomes" id="UP000016880"/>
    </source>
</evidence>
<sequence>MDNERMNIVYKKVADLVPYENNPRNNEEAVDYVANSIKEFGFKVPVVVDKDNIVVAGHTRLKACEKLGITEVPCIVAEDLTEDQIKAFRIADNKVSEYATWDEEKLSKELSNIMLDMTEFGDDLFTDDEAMDVKLDDEEDNPYSQETHVPQYEPTGDFVDIMDLVDDEKTNELIREIKESNVSDDEKNFLIKAAYRHLVFNYTKIADYYSNASEEMQILMEKSALVIIDINDAIANGYVKLTKVVEDLIEGDDENGK</sequence>
<dbReference type="SMART" id="SM00470">
    <property type="entry name" value="ParB"/>
    <property type="match status" value="1"/>
</dbReference>
<dbReference type="GO" id="GO:0045881">
    <property type="term" value="P:positive regulation of sporulation resulting in formation of a cellular spore"/>
    <property type="evidence" value="ECO:0007669"/>
    <property type="project" value="TreeGrafter"/>
</dbReference>
<keyword evidence="3" id="KW-1185">Reference proteome</keyword>
<dbReference type="Proteomes" id="UP000016880">
    <property type="component" value="Segment"/>
</dbReference>
<dbReference type="CDD" id="cd16402">
    <property type="entry name" value="ParB_N_like_MT"/>
    <property type="match status" value="1"/>
</dbReference>
<dbReference type="PANTHER" id="PTHR33375">
    <property type="entry name" value="CHROMOSOME-PARTITIONING PROTEIN PARB-RELATED"/>
    <property type="match status" value="1"/>
</dbReference>
<protein>
    <submittedName>
        <fullName evidence="2">Putative ParB nuclease</fullName>
    </submittedName>
</protein>
<reference evidence="2 3" key="1">
    <citation type="journal article" date="2015" name="Appl. Microbiol. Biotechnol.">
        <title>The potential of the endolysin Lysdb from Lactobacillus delbrueckii phage for combating Staphylococcus aureus during cheese manufacture from raw milk.</title>
        <authorList>
            <person name="Guo T."/>
            <person name="Xin Y."/>
            <person name="Zhang C."/>
            <person name="Ouyang X."/>
            <person name="Kong J."/>
        </authorList>
    </citation>
    <scope>NUCLEOTIDE SEQUENCE [LARGE SCALE GENOMIC DNA]</scope>
</reference>
<dbReference type="GeneID" id="18158523"/>
<dbReference type="PANTHER" id="PTHR33375:SF1">
    <property type="entry name" value="CHROMOSOME-PARTITIONING PROTEIN PARB-RELATED"/>
    <property type="match status" value="1"/>
</dbReference>
<dbReference type="OrthoDB" id="16073at10239"/>
<dbReference type="SUPFAM" id="SSF110849">
    <property type="entry name" value="ParB/Sulfiredoxin"/>
    <property type="match status" value="1"/>
</dbReference>
<proteinExistence type="predicted"/>
<dbReference type="EMBL" id="KF188410">
    <property type="protein sequence ID" value="AGW43678.1"/>
    <property type="molecule type" value="Genomic_DNA"/>
</dbReference>
<evidence type="ECO:0000259" key="1">
    <source>
        <dbReference type="SMART" id="SM00470"/>
    </source>
</evidence>
<evidence type="ECO:0000313" key="2">
    <source>
        <dbReference type="EMBL" id="AGW43678.1"/>
    </source>
</evidence>
<dbReference type="KEGG" id="vg:18158523"/>
<dbReference type="InterPro" id="IPR050336">
    <property type="entry name" value="Chromosome_partition/occlusion"/>
</dbReference>
<dbReference type="InterPro" id="IPR036086">
    <property type="entry name" value="ParB/Sulfiredoxin_sf"/>
</dbReference>
<dbReference type="InterPro" id="IPR003115">
    <property type="entry name" value="ParB_N"/>
</dbReference>
<dbReference type="Gene3D" id="3.90.1530.10">
    <property type="entry name" value="Conserved hypothetical protein from pyrococcus furiosus pfu- 392566-001, ParB domain"/>
    <property type="match status" value="1"/>
</dbReference>
<accession>U3PCR3</accession>
<gene>
    <name evidence="2" type="ORF">phiLdb_0001</name>
</gene>
<dbReference type="RefSeq" id="YP_008770166.1">
    <property type="nucleotide sequence ID" value="NC_022762.1"/>
</dbReference>
<feature type="domain" description="ParB-like N-terminal" evidence="1">
    <location>
        <begin position="9"/>
        <end position="94"/>
    </location>
</feature>